<feature type="domain" description="CHK kinase-like" evidence="1">
    <location>
        <begin position="141"/>
        <end position="331"/>
    </location>
</feature>
<dbReference type="InterPro" id="IPR015897">
    <property type="entry name" value="CHK_kinase-like"/>
</dbReference>
<sequence>MSNSNTIEHNKDELNPPDFLNKEFFEKILRDSEKDEHLQITKLDILPGSNPGDHFGSVMFKAVVTYSSKGNENSSKSLVVKLAPVEEGLKMEFLQDLPIFDREIQVYTKILSEMKKVMESIGDDEELAPRLLYYSTKPQLLVLEDVRKFGYGMHYKFFDFDNTVKILKKLAKFHALSYYMNDNKYVYKTDFSAFKTIIDKAILEKMNILYEGFDYLSEEVKNWPGFDGIAAKLATQKESFIGKVLDIYQPNPEPGFNVLCHGDFHLKNMMFIKHGGEIQKTMFLDFQTCFWGSPAIDLIYILYGIGGAECRARRGEILSIYHKTLSDYLNRLGCMRKPPTLLDLNIEMLKMGTIELLWSVCYLQFYVLDFTKVSFEDIFNPSPEVLSNMRKTVYTNEEIVKVLKEVLPELYYKGILA</sequence>
<dbReference type="InterPro" id="IPR011009">
    <property type="entry name" value="Kinase-like_dom_sf"/>
</dbReference>
<dbReference type="PANTHER" id="PTHR11012:SF12">
    <property type="entry name" value="CHK KINASE-LIKE DOMAIN-CONTAINING PROTEIN-RELATED"/>
    <property type="match status" value="1"/>
</dbReference>
<protein>
    <submittedName>
        <fullName evidence="2">Putative ecdysteroid kinase</fullName>
    </submittedName>
</protein>
<dbReference type="SMART" id="SM00587">
    <property type="entry name" value="CHK"/>
    <property type="match status" value="1"/>
</dbReference>
<accession>A0A1L8DZB1</accession>
<proteinExistence type="predicted"/>
<dbReference type="InterPro" id="IPR004119">
    <property type="entry name" value="EcKL"/>
</dbReference>
<evidence type="ECO:0000259" key="1">
    <source>
        <dbReference type="SMART" id="SM00587"/>
    </source>
</evidence>
<dbReference type="Gene3D" id="3.90.1200.10">
    <property type="match status" value="1"/>
</dbReference>
<dbReference type="GO" id="GO:0016301">
    <property type="term" value="F:kinase activity"/>
    <property type="evidence" value="ECO:0007669"/>
    <property type="project" value="UniProtKB-KW"/>
</dbReference>
<organism evidence="2">
    <name type="scientific">Nyssomyia neivai</name>
    <dbReference type="NCBI Taxonomy" id="330878"/>
    <lineage>
        <taxon>Eukaryota</taxon>
        <taxon>Metazoa</taxon>
        <taxon>Ecdysozoa</taxon>
        <taxon>Arthropoda</taxon>
        <taxon>Hexapoda</taxon>
        <taxon>Insecta</taxon>
        <taxon>Pterygota</taxon>
        <taxon>Neoptera</taxon>
        <taxon>Endopterygota</taxon>
        <taxon>Diptera</taxon>
        <taxon>Nematocera</taxon>
        <taxon>Psychodoidea</taxon>
        <taxon>Psychodidae</taxon>
        <taxon>Nyssomyia</taxon>
    </lineage>
</organism>
<name>A0A1L8DZB1_9DIPT</name>
<keyword evidence="2" id="KW-0808">Transferase</keyword>
<dbReference type="SUPFAM" id="SSF56112">
    <property type="entry name" value="Protein kinase-like (PK-like)"/>
    <property type="match status" value="1"/>
</dbReference>
<dbReference type="EMBL" id="GFDF01002286">
    <property type="protein sequence ID" value="JAV11798.1"/>
    <property type="molecule type" value="Transcribed_RNA"/>
</dbReference>
<dbReference type="PANTHER" id="PTHR11012">
    <property type="entry name" value="PROTEIN KINASE-LIKE DOMAIN-CONTAINING"/>
    <property type="match status" value="1"/>
</dbReference>
<evidence type="ECO:0000313" key="2">
    <source>
        <dbReference type="EMBL" id="JAV11798.1"/>
    </source>
</evidence>
<dbReference type="Pfam" id="PF02958">
    <property type="entry name" value="EcKL"/>
    <property type="match status" value="1"/>
</dbReference>
<dbReference type="AlphaFoldDB" id="A0A1L8DZB1"/>
<keyword evidence="2" id="KW-0418">Kinase</keyword>
<reference evidence="2" key="1">
    <citation type="submission" date="2016-12" db="EMBL/GenBank/DDBJ databases">
        <title>An insight into the sialome and mialome of the sand fly, Nyssomyia neivai.</title>
        <authorList>
            <person name="Sebastian V."/>
            <person name="Goulart T.M."/>
            <person name="Oliveira W."/>
            <person name="Calvo E."/>
            <person name="Oliveira L.F."/>
            <person name="Pinto M.C."/>
            <person name="Rosselino A.M."/>
            <person name="Ribeiro J.M."/>
        </authorList>
    </citation>
    <scope>NUCLEOTIDE SEQUENCE</scope>
</reference>